<dbReference type="PANTHER" id="PTHR11048">
    <property type="entry name" value="PRENYLTRANSFERASES"/>
    <property type="match status" value="1"/>
</dbReference>
<comment type="subcellular location">
    <subcellularLocation>
        <location evidence="1">Membrane</location>
        <topology evidence="1">Multi-pass membrane protein</topology>
    </subcellularLocation>
</comment>
<dbReference type="OrthoDB" id="9803632at2"/>
<evidence type="ECO:0000256" key="4">
    <source>
        <dbReference type="ARBA" id="ARBA00022989"/>
    </source>
</evidence>
<evidence type="ECO:0000313" key="7">
    <source>
        <dbReference type="EMBL" id="AKJ95533.1"/>
    </source>
</evidence>
<evidence type="ECO:0000256" key="3">
    <source>
        <dbReference type="ARBA" id="ARBA00022692"/>
    </source>
</evidence>
<dbReference type="PATRIC" id="fig|106634.4.peg.1899"/>
<organism evidence="7 8">
    <name type="scientific">Thioalkalivibrio versutus</name>
    <dbReference type="NCBI Taxonomy" id="106634"/>
    <lineage>
        <taxon>Bacteria</taxon>
        <taxon>Pseudomonadati</taxon>
        <taxon>Pseudomonadota</taxon>
        <taxon>Gammaproteobacteria</taxon>
        <taxon>Chromatiales</taxon>
        <taxon>Ectothiorhodospiraceae</taxon>
        <taxon>Thioalkalivibrio</taxon>
    </lineage>
</organism>
<keyword evidence="2" id="KW-1003">Cell membrane</keyword>
<proteinExistence type="predicted"/>
<feature type="transmembrane region" description="Helical" evidence="6">
    <location>
        <begin position="37"/>
        <end position="56"/>
    </location>
</feature>
<evidence type="ECO:0000256" key="6">
    <source>
        <dbReference type="SAM" id="Phobius"/>
    </source>
</evidence>
<dbReference type="Pfam" id="PF01040">
    <property type="entry name" value="UbiA"/>
    <property type="match status" value="1"/>
</dbReference>
<dbReference type="EMBL" id="CP011367">
    <property type="protein sequence ID" value="AKJ95533.1"/>
    <property type="molecule type" value="Genomic_DNA"/>
</dbReference>
<dbReference type="STRING" id="106634.TVD_09270"/>
<dbReference type="PANTHER" id="PTHR11048:SF5">
    <property type="entry name" value="DECAPRENYL-PHOSPHATE PHOSPHORIBOSYLTRANSFERASE"/>
    <property type="match status" value="1"/>
</dbReference>
<dbReference type="NCBIfam" id="NF008977">
    <property type="entry name" value="PRK12324.1-2"/>
    <property type="match status" value="1"/>
</dbReference>
<dbReference type="GO" id="GO:0005886">
    <property type="term" value="C:plasma membrane"/>
    <property type="evidence" value="ECO:0007669"/>
    <property type="project" value="TreeGrafter"/>
</dbReference>
<keyword evidence="7" id="KW-0808">Transferase</keyword>
<dbReference type="InterPro" id="IPR000537">
    <property type="entry name" value="UbiA_prenyltransferase"/>
</dbReference>
<gene>
    <name evidence="7" type="ORF">TVD_09270</name>
</gene>
<feature type="transmembrane region" description="Helical" evidence="6">
    <location>
        <begin position="129"/>
        <end position="152"/>
    </location>
</feature>
<dbReference type="Proteomes" id="UP000064201">
    <property type="component" value="Chromosome"/>
</dbReference>
<dbReference type="InterPro" id="IPR044878">
    <property type="entry name" value="UbiA_sf"/>
</dbReference>
<dbReference type="Gene3D" id="1.10.357.140">
    <property type="entry name" value="UbiA prenyltransferase"/>
    <property type="match status" value="1"/>
</dbReference>
<feature type="transmembrane region" description="Helical" evidence="6">
    <location>
        <begin position="104"/>
        <end position="122"/>
    </location>
</feature>
<dbReference type="InterPro" id="IPR039653">
    <property type="entry name" value="Prenyltransferase"/>
</dbReference>
<dbReference type="GO" id="GO:0009247">
    <property type="term" value="P:glycolipid biosynthetic process"/>
    <property type="evidence" value="ECO:0007669"/>
    <property type="project" value="TreeGrafter"/>
</dbReference>
<protein>
    <submittedName>
        <fullName evidence="7">UbiA prenyltransferase</fullName>
    </submittedName>
</protein>
<keyword evidence="4 6" id="KW-1133">Transmembrane helix</keyword>
<evidence type="ECO:0000256" key="2">
    <source>
        <dbReference type="ARBA" id="ARBA00022475"/>
    </source>
</evidence>
<accession>A0A0G3G2Q9</accession>
<keyword evidence="8" id="KW-1185">Reference proteome</keyword>
<feature type="transmembrane region" description="Helical" evidence="6">
    <location>
        <begin position="238"/>
        <end position="258"/>
    </location>
</feature>
<dbReference type="RefSeq" id="WP_018950715.1">
    <property type="nucleotide sequence ID" value="NZ_CP011367.1"/>
</dbReference>
<evidence type="ECO:0000256" key="1">
    <source>
        <dbReference type="ARBA" id="ARBA00004141"/>
    </source>
</evidence>
<feature type="transmembrane region" description="Helical" evidence="6">
    <location>
        <begin position="205"/>
        <end position="226"/>
    </location>
</feature>
<evidence type="ECO:0000313" key="8">
    <source>
        <dbReference type="Proteomes" id="UP000064201"/>
    </source>
</evidence>
<feature type="transmembrane region" description="Helical" evidence="6">
    <location>
        <begin position="76"/>
        <end position="98"/>
    </location>
</feature>
<reference evidence="7 8" key="1">
    <citation type="submission" date="2015-04" db="EMBL/GenBank/DDBJ databases">
        <title>Complete Sequence for the Genome of the Thioalkalivibrio versutus D301.</title>
        <authorList>
            <person name="Mu T."/>
            <person name="Zhou J."/>
            <person name="Xu X."/>
        </authorList>
    </citation>
    <scope>NUCLEOTIDE SEQUENCE [LARGE SCALE GENOMIC DNA]</scope>
    <source>
        <strain evidence="7 8">D301</strain>
    </source>
</reference>
<keyword evidence="5 6" id="KW-0472">Membrane</keyword>
<keyword evidence="3 6" id="KW-0812">Transmembrane</keyword>
<dbReference type="KEGG" id="tvr:TVD_09270"/>
<dbReference type="GO" id="GO:0016765">
    <property type="term" value="F:transferase activity, transferring alkyl or aryl (other than methyl) groups"/>
    <property type="evidence" value="ECO:0007669"/>
    <property type="project" value="InterPro"/>
</dbReference>
<evidence type="ECO:0000256" key="5">
    <source>
        <dbReference type="ARBA" id="ARBA00023136"/>
    </source>
</evidence>
<dbReference type="CDD" id="cd13963">
    <property type="entry name" value="PT_UbiA_2"/>
    <property type="match status" value="1"/>
</dbReference>
<name>A0A0G3G2Q9_9GAMM</name>
<dbReference type="AlphaFoldDB" id="A0A0G3G2Q9"/>
<sequence>MLYSLIKLLRPHQYIKNGFVFLGVVFAHEWGEPGTVLAASLAFLAFCAIASAVYVLNDIVDVEADRQHPTKRDRPIASGAISVPTAWAIFATAAVLALVLAAMVSTWVIALILTYLVLNVAYSWSLKHIVILDVFSIAAGFMLRILAGTLGLGIEPSQWLLLCGLMLTLFLGFAKRRAELADDTIERRGNADRPRRVLDDYSLSLLDQFTSISAACTVLAYGLYTVSAETMALHGTDGLIYTLPFVIYGIFRYLFLLHARGGGNDTSRDLVTDPHLLATVAVWLGVTIAVLA</sequence>
<feature type="transmembrane region" description="Helical" evidence="6">
    <location>
        <begin position="158"/>
        <end position="174"/>
    </location>
</feature>